<dbReference type="AlphaFoldDB" id="E9I8G8"/>
<reference evidence="1" key="1">
    <citation type="journal article" date="2011" name="Proc. Natl. Acad. Sci. U.S.A.">
        <title>The genome of the fire ant Solenopsis invicta.</title>
        <authorList>
            <person name="Wurm Y."/>
            <person name="Wang J."/>
            <person name="Riba-Grognuz O."/>
            <person name="Corona M."/>
            <person name="Nygaard S."/>
            <person name="Hunt B.G."/>
            <person name="Ingram K.K."/>
            <person name="Falquet L."/>
            <person name="Nipitwattanaphon M."/>
            <person name="Gotzek D."/>
            <person name="Dijkstra M.B."/>
            <person name="Oettler J."/>
            <person name="Comtesse F."/>
            <person name="Shih C.J."/>
            <person name="Wu W.J."/>
            <person name="Yang C.C."/>
            <person name="Thomas J."/>
            <person name="Beaudoing E."/>
            <person name="Pradervand S."/>
            <person name="Flegel V."/>
            <person name="Cook E.D."/>
            <person name="Fabbretti R."/>
            <person name="Stockinger H."/>
            <person name="Long L."/>
            <person name="Farmerie W.G."/>
            <person name="Oakey J."/>
            <person name="Boomsma J.J."/>
            <person name="Pamilo P."/>
            <person name="Yi S.V."/>
            <person name="Heinze J."/>
            <person name="Goodisman M.A."/>
            <person name="Farinelli L."/>
            <person name="Harshman K."/>
            <person name="Hulo N."/>
            <person name="Cerutti L."/>
            <person name="Xenarios I."/>
            <person name="Shoemaker D."/>
            <person name="Keller L."/>
        </authorList>
    </citation>
    <scope>NUCLEOTIDE SEQUENCE [LARGE SCALE GENOMIC DNA]</scope>
</reference>
<accession>E9I8G8</accession>
<feature type="non-terminal residue" evidence="1">
    <location>
        <position position="1"/>
    </location>
</feature>
<protein>
    <submittedName>
        <fullName evidence="1">Uncharacterized protein</fullName>
    </submittedName>
</protein>
<gene>
    <name evidence="1" type="ORF">SINV_12480</name>
</gene>
<feature type="non-terminal residue" evidence="1">
    <location>
        <position position="116"/>
    </location>
</feature>
<organism>
    <name type="scientific">Solenopsis invicta</name>
    <name type="common">Red imported fire ant</name>
    <name type="synonym">Solenopsis wagneri</name>
    <dbReference type="NCBI Taxonomy" id="13686"/>
    <lineage>
        <taxon>Eukaryota</taxon>
        <taxon>Metazoa</taxon>
        <taxon>Ecdysozoa</taxon>
        <taxon>Arthropoda</taxon>
        <taxon>Hexapoda</taxon>
        <taxon>Insecta</taxon>
        <taxon>Pterygota</taxon>
        <taxon>Neoptera</taxon>
        <taxon>Endopterygota</taxon>
        <taxon>Hymenoptera</taxon>
        <taxon>Apocrita</taxon>
        <taxon>Aculeata</taxon>
        <taxon>Formicoidea</taxon>
        <taxon>Formicidae</taxon>
        <taxon>Myrmicinae</taxon>
        <taxon>Solenopsis</taxon>
    </lineage>
</organism>
<sequence length="116" mass="14149">EFLIQIFILQNLKKYKETFVPKLVEDVFSRKIVAGNCKIIEHSIQTENCSPIKQVFRQVPLQMREESFNAKLKTQLNKVWYTIYIRVRQRLNVRSQKMKEVYDRKVRSIHFKFRQK</sequence>
<name>E9I8G8_SOLIN</name>
<dbReference type="EMBL" id="GL761544">
    <property type="protein sequence ID" value="EFZ23135.1"/>
    <property type="molecule type" value="Genomic_DNA"/>
</dbReference>
<proteinExistence type="predicted"/>
<evidence type="ECO:0000313" key="1">
    <source>
        <dbReference type="EMBL" id="EFZ23135.1"/>
    </source>
</evidence>
<dbReference type="HOGENOM" id="CLU_2103020_0_0_1"/>